<dbReference type="GO" id="GO:0016787">
    <property type="term" value="F:hydrolase activity"/>
    <property type="evidence" value="ECO:0007669"/>
    <property type="project" value="UniProtKB-KW"/>
</dbReference>
<feature type="domain" description="BD-FAE-like" evidence="2">
    <location>
        <begin position="62"/>
        <end position="272"/>
    </location>
</feature>
<evidence type="ECO:0000313" key="4">
    <source>
        <dbReference type="Proteomes" id="UP000250181"/>
    </source>
</evidence>
<keyword evidence="1" id="KW-0378">Hydrolase</keyword>
<protein>
    <recommendedName>
        <fullName evidence="2">BD-FAE-like domain-containing protein</fullName>
    </recommendedName>
</protein>
<evidence type="ECO:0000256" key="1">
    <source>
        <dbReference type="ARBA" id="ARBA00022801"/>
    </source>
</evidence>
<evidence type="ECO:0000259" key="2">
    <source>
        <dbReference type="Pfam" id="PF20434"/>
    </source>
</evidence>
<dbReference type="Proteomes" id="UP000250181">
    <property type="component" value="Chromosome"/>
</dbReference>
<name>A0AAD0L0N5_STRSU</name>
<dbReference type="Pfam" id="PF20434">
    <property type="entry name" value="BD-FAE"/>
    <property type="match status" value="1"/>
</dbReference>
<accession>A0AAD0L0N5</accession>
<dbReference type="InterPro" id="IPR029058">
    <property type="entry name" value="AB_hydrolase_fold"/>
</dbReference>
<dbReference type="InterPro" id="IPR049492">
    <property type="entry name" value="BD-FAE-like_dom"/>
</dbReference>
<dbReference type="EMBL" id="CP017666">
    <property type="protein sequence ID" value="AWX95772.1"/>
    <property type="molecule type" value="Genomic_DNA"/>
</dbReference>
<organism evidence="3 4">
    <name type="scientific">Streptococcus suis</name>
    <dbReference type="NCBI Taxonomy" id="1307"/>
    <lineage>
        <taxon>Bacteria</taxon>
        <taxon>Bacillati</taxon>
        <taxon>Bacillota</taxon>
        <taxon>Bacilli</taxon>
        <taxon>Lactobacillales</taxon>
        <taxon>Streptococcaceae</taxon>
        <taxon>Streptococcus</taxon>
    </lineage>
</organism>
<dbReference type="SUPFAM" id="SSF53474">
    <property type="entry name" value="alpha/beta-Hydrolases"/>
    <property type="match status" value="1"/>
</dbReference>
<dbReference type="InterPro" id="IPR050300">
    <property type="entry name" value="GDXG_lipolytic_enzyme"/>
</dbReference>
<sequence>MRRRKFVGFGVLVFVIALLAGVASKNFLKPAWAKEYSVEWSDQIGRMVTDLSYGEGEAQKFDLYLPADNSKKTYGLVVYLHAGGFTSGDKKDDQHMLQWLASKGYVAAGINYTLRTDENGASVTSQAQEIEDSIPHVIEAAKNEGYTIDKMAISGGSAGHALAMIYAYRDAKEAPVPVVLTFGGVGPSSFYMEDWGIYGADTNHEAAAGLVSAMTGQEVTEEMIVDDSYKAIVNEISAVHWVTEETVPSVVIYGKHDKVQPYKGSLRLEETLKENGVDYQFITAEHSGHGLQNDYAANQEYMQLVEEYLAKYMPVD</sequence>
<dbReference type="AlphaFoldDB" id="A0AAD0L0N5"/>
<reference evidence="3 4" key="1">
    <citation type="submission" date="2016-10" db="EMBL/GenBank/DDBJ databases">
        <authorList>
            <person name="Zou G."/>
            <person name="Zhou R."/>
        </authorList>
    </citation>
    <scope>NUCLEOTIDE SEQUENCE [LARGE SCALE GENOMIC DNA]</scope>
    <source>
        <strain evidence="3 4">0061</strain>
    </source>
</reference>
<evidence type="ECO:0000313" key="3">
    <source>
        <dbReference type="EMBL" id="AWX95772.1"/>
    </source>
</evidence>
<dbReference type="PANTHER" id="PTHR48081">
    <property type="entry name" value="AB HYDROLASE SUPERFAMILY PROTEIN C4A8.06C"/>
    <property type="match status" value="1"/>
</dbReference>
<gene>
    <name evidence="3" type="ORF">BKM66_06300</name>
</gene>
<dbReference type="Gene3D" id="3.40.50.1820">
    <property type="entry name" value="alpha/beta hydrolase"/>
    <property type="match status" value="1"/>
</dbReference>
<proteinExistence type="predicted"/>